<proteinExistence type="predicted"/>
<name>A0A498NBX2_LABRO</name>
<evidence type="ECO:0000313" key="2">
    <source>
        <dbReference type="EMBL" id="RXN29532.1"/>
    </source>
</evidence>
<evidence type="ECO:0000313" key="3">
    <source>
        <dbReference type="Proteomes" id="UP000290572"/>
    </source>
</evidence>
<reference evidence="2 3" key="1">
    <citation type="submission" date="2018-03" db="EMBL/GenBank/DDBJ databases">
        <title>Draft genome sequence of Rohu Carp (Labeo rohita).</title>
        <authorList>
            <person name="Das P."/>
            <person name="Kushwaha B."/>
            <person name="Joshi C.G."/>
            <person name="Kumar D."/>
            <person name="Nagpure N.S."/>
            <person name="Sahoo L."/>
            <person name="Das S.P."/>
            <person name="Bit A."/>
            <person name="Patnaik S."/>
            <person name="Meher P.K."/>
            <person name="Jayasankar P."/>
            <person name="Koringa P.G."/>
            <person name="Patel N.V."/>
            <person name="Hinsu A.T."/>
            <person name="Kumar R."/>
            <person name="Pandey M."/>
            <person name="Agarwal S."/>
            <person name="Srivastava S."/>
            <person name="Singh M."/>
            <person name="Iquebal M.A."/>
            <person name="Jaiswal S."/>
            <person name="Angadi U.B."/>
            <person name="Kumar N."/>
            <person name="Raza M."/>
            <person name="Shah T.M."/>
            <person name="Rai A."/>
            <person name="Jena J.K."/>
        </authorList>
    </citation>
    <scope>NUCLEOTIDE SEQUENCE [LARGE SCALE GENOMIC DNA]</scope>
    <source>
        <strain evidence="2">DASCIFA01</strain>
        <tissue evidence="2">Testis</tissue>
    </source>
</reference>
<gene>
    <name evidence="2" type="ORF">ROHU_018408</name>
</gene>
<dbReference type="AlphaFoldDB" id="A0A498NBX2"/>
<feature type="compositionally biased region" description="Basic residues" evidence="1">
    <location>
        <begin position="41"/>
        <end position="52"/>
    </location>
</feature>
<feature type="region of interest" description="Disordered" evidence="1">
    <location>
        <begin position="30"/>
        <end position="52"/>
    </location>
</feature>
<comment type="caution">
    <text evidence="2">The sequence shown here is derived from an EMBL/GenBank/DDBJ whole genome shotgun (WGS) entry which is preliminary data.</text>
</comment>
<dbReference type="Proteomes" id="UP000290572">
    <property type="component" value="Unassembled WGS sequence"/>
</dbReference>
<keyword evidence="3" id="KW-1185">Reference proteome</keyword>
<organism evidence="2 3">
    <name type="scientific">Labeo rohita</name>
    <name type="common">Indian major carp</name>
    <name type="synonym">Cyprinus rohita</name>
    <dbReference type="NCBI Taxonomy" id="84645"/>
    <lineage>
        <taxon>Eukaryota</taxon>
        <taxon>Metazoa</taxon>
        <taxon>Chordata</taxon>
        <taxon>Craniata</taxon>
        <taxon>Vertebrata</taxon>
        <taxon>Euteleostomi</taxon>
        <taxon>Actinopterygii</taxon>
        <taxon>Neopterygii</taxon>
        <taxon>Teleostei</taxon>
        <taxon>Ostariophysi</taxon>
        <taxon>Cypriniformes</taxon>
        <taxon>Cyprinidae</taxon>
        <taxon>Labeoninae</taxon>
        <taxon>Labeonini</taxon>
        <taxon>Labeo</taxon>
    </lineage>
</organism>
<protein>
    <submittedName>
        <fullName evidence="2">Uncharacterized protein</fullName>
    </submittedName>
</protein>
<accession>A0A498NBX2</accession>
<dbReference type="EMBL" id="QBIY01011775">
    <property type="protein sequence ID" value="RXN29532.1"/>
    <property type="molecule type" value="Genomic_DNA"/>
</dbReference>
<evidence type="ECO:0000256" key="1">
    <source>
        <dbReference type="SAM" id="MobiDB-lite"/>
    </source>
</evidence>
<sequence>MTFLCFSMNGASDLPIEKIPRVKFQHCFPDRRQHSRSGSLGRKKKNTAKREVRKRVSRVTFDCAIVCRLKIASEEQLSTFCLGRSTDGSRATQHQASILRSVVSVDPVGRQQLHLATGSPMAVGL</sequence>